<protein>
    <recommendedName>
        <fullName evidence="1">Calcineurin-like phosphoesterase domain-containing protein</fullName>
    </recommendedName>
</protein>
<dbReference type="Pfam" id="PF00149">
    <property type="entry name" value="Metallophos"/>
    <property type="match status" value="1"/>
</dbReference>
<keyword evidence="3" id="KW-1185">Reference proteome</keyword>
<feature type="domain" description="Calcineurin-like phosphoesterase" evidence="1">
    <location>
        <begin position="3"/>
        <end position="211"/>
    </location>
</feature>
<dbReference type="EMBL" id="PDYG01000001">
    <property type="protein sequence ID" value="PHU38883.1"/>
    <property type="molecule type" value="Genomic_DNA"/>
</dbReference>
<evidence type="ECO:0000313" key="2">
    <source>
        <dbReference type="EMBL" id="PHU38883.1"/>
    </source>
</evidence>
<dbReference type="AlphaFoldDB" id="A0A2G3E715"/>
<gene>
    <name evidence="2" type="ORF">CSX02_00065</name>
</gene>
<evidence type="ECO:0000313" key="3">
    <source>
        <dbReference type="Proteomes" id="UP000224563"/>
    </source>
</evidence>
<dbReference type="InterPro" id="IPR004843">
    <property type="entry name" value="Calcineurin-like_PHP"/>
</dbReference>
<reference evidence="2 3" key="1">
    <citation type="submission" date="2017-10" db="EMBL/GenBank/DDBJ databases">
        <title>Resolving the taxonomy of Roseburia spp., Eubacterium rectale and Agathobacter spp. through phylogenomic analysis.</title>
        <authorList>
            <person name="Sheridan P.O."/>
            <person name="Walker A.W."/>
            <person name="Duncan S.H."/>
            <person name="Scott K.P."/>
            <person name="Toole P.W.O."/>
            <person name="Luis P."/>
            <person name="Flint H.J."/>
        </authorList>
    </citation>
    <scope>NUCLEOTIDE SEQUENCE [LARGE SCALE GENOMIC DNA]</scope>
    <source>
        <strain evidence="2 3">JK623</strain>
    </source>
</reference>
<evidence type="ECO:0000259" key="1">
    <source>
        <dbReference type="Pfam" id="PF00149"/>
    </source>
</evidence>
<name>A0A2G3E715_9FIRM</name>
<dbReference type="InterPro" id="IPR029052">
    <property type="entry name" value="Metallo-depent_PP-like"/>
</dbReference>
<dbReference type="Proteomes" id="UP000224563">
    <property type="component" value="Unassembled WGS sequence"/>
</dbReference>
<dbReference type="Gene3D" id="3.60.21.10">
    <property type="match status" value="1"/>
</dbReference>
<comment type="caution">
    <text evidence="2">The sequence shown here is derived from an EMBL/GenBank/DDBJ whole genome shotgun (WGS) entry which is preliminary data.</text>
</comment>
<dbReference type="SUPFAM" id="SSF56300">
    <property type="entry name" value="Metallo-dependent phosphatases"/>
    <property type="match status" value="1"/>
</dbReference>
<accession>A0A2G3E715</accession>
<reference evidence="2 3" key="2">
    <citation type="submission" date="2017-10" db="EMBL/GenBank/DDBJ databases">
        <authorList>
            <person name="Banno H."/>
            <person name="Chua N.-H."/>
        </authorList>
    </citation>
    <scope>NUCLEOTIDE SEQUENCE [LARGE SCALE GENOMIC DNA]</scope>
    <source>
        <strain evidence="2 3">JK623</strain>
    </source>
</reference>
<proteinExistence type="predicted"/>
<organism evidence="2 3">
    <name type="scientific">Agathobacter ruminis</name>
    <dbReference type="NCBI Taxonomy" id="1712665"/>
    <lineage>
        <taxon>Bacteria</taxon>
        <taxon>Bacillati</taxon>
        <taxon>Bacillota</taxon>
        <taxon>Clostridia</taxon>
        <taxon>Lachnospirales</taxon>
        <taxon>Lachnospiraceae</taxon>
        <taxon>Agathobacter</taxon>
    </lineage>
</organism>
<dbReference type="RefSeq" id="WP_099385147.1">
    <property type="nucleotide sequence ID" value="NZ_JANSWH010000050.1"/>
</dbReference>
<dbReference type="GO" id="GO:0016787">
    <property type="term" value="F:hydrolase activity"/>
    <property type="evidence" value="ECO:0007669"/>
    <property type="project" value="InterPro"/>
</dbReference>
<sequence>MAKYIITGDIHGTLDIEKVVRFFEKQGDEYTEDDYLIICGDVGVCGFNPDIEKETRQILRELPVTVLFIDGNHEHHERLNDYPVDEWMGGKVHFIEPEIIHLMRGQVYDIDGTRFFTFGGAYSVDRYARTEGVDWFPEEIPSREEYEEGLDNLEKCGYRVDYIITHTAPFEVAAALGYGEASLDEVALRRYLQQIADEAEYNLWFFGHFHEDEVIEDVFIAMYDEIVVAN</sequence>